<keyword evidence="8" id="KW-1185">Reference proteome</keyword>
<evidence type="ECO:0000256" key="5">
    <source>
        <dbReference type="SAM" id="MobiDB-lite"/>
    </source>
</evidence>
<dbReference type="InterPro" id="IPR016035">
    <property type="entry name" value="Acyl_Trfase/lysoPLipase"/>
</dbReference>
<evidence type="ECO:0000256" key="4">
    <source>
        <dbReference type="PROSITE-ProRule" id="PRU01161"/>
    </source>
</evidence>
<feature type="domain" description="PNPLA" evidence="6">
    <location>
        <begin position="82"/>
        <end position="274"/>
    </location>
</feature>
<keyword evidence="2 4" id="KW-0442">Lipid degradation</keyword>
<dbReference type="Proteomes" id="UP000676565">
    <property type="component" value="Unassembled WGS sequence"/>
</dbReference>
<keyword evidence="3 4" id="KW-0443">Lipid metabolism</keyword>
<dbReference type="Gene3D" id="3.40.1090.10">
    <property type="entry name" value="Cytosolic phospholipase A2 catalytic domain"/>
    <property type="match status" value="1"/>
</dbReference>
<dbReference type="PANTHER" id="PTHR14226">
    <property type="entry name" value="NEUROPATHY TARGET ESTERASE/SWISS CHEESE D.MELANOGASTER"/>
    <property type="match status" value="1"/>
</dbReference>
<dbReference type="RefSeq" id="WP_210652445.1">
    <property type="nucleotide sequence ID" value="NZ_JAGKQQ010000001.1"/>
</dbReference>
<evidence type="ECO:0000256" key="3">
    <source>
        <dbReference type="ARBA" id="ARBA00023098"/>
    </source>
</evidence>
<feature type="short sequence motif" description="GXGXXG" evidence="4">
    <location>
        <begin position="86"/>
        <end position="91"/>
    </location>
</feature>
<feature type="active site" description="Nucleophile" evidence="4">
    <location>
        <position position="117"/>
    </location>
</feature>
<sequence>MPFFAARTTIVALAAVIALVGCQSPSGGPTPTSAGIPPAELIDPTGYGDSPSLPVDRDIFRVGERIRAAQRPTKLPGRKTCLALSGGGAYGAYQAGLLVGWSEGGTRPAFDAVTGVSTGALVAVLAFLGPEFDGELRRVYTSLRTEDIYTRRRGVRSLWSDALADNAPLARQIDRVLTPEAVSRLAAEHQKGRRLYIGTTDLEGRRPVVWDLGAIAARGEPWCRDLIAKLLLASAAIPAFFPPVEVPVDVDGRRLVERHVDGGVTQNVFFRPPQVPPELRLRPPAEFLYGSDLYVIVAGKLFADAEVVRPRVLKIAAGSVSTLIYAETRAELTKLYMTAMVAGMNYHLAALPADFPAPSSSTEFDPSEMTRMFKEGRRQVLAGTAWRPGPPGTADGETLAQRAGTRLTRAPHEKPPAPVDR</sequence>
<feature type="short sequence motif" description="GXSXG" evidence="4">
    <location>
        <begin position="115"/>
        <end position="119"/>
    </location>
</feature>
<dbReference type="PROSITE" id="PS51257">
    <property type="entry name" value="PROKAR_LIPOPROTEIN"/>
    <property type="match status" value="1"/>
</dbReference>
<feature type="compositionally biased region" description="Basic and acidic residues" evidence="5">
    <location>
        <begin position="410"/>
        <end position="421"/>
    </location>
</feature>
<gene>
    <name evidence="7" type="ORF">J8F10_03230</name>
</gene>
<protein>
    <submittedName>
        <fullName evidence="7">Patatin-like phospholipase family protein</fullName>
    </submittedName>
</protein>
<dbReference type="PANTHER" id="PTHR14226:SF74">
    <property type="entry name" value="BLR4684 PROTEIN"/>
    <property type="match status" value="1"/>
</dbReference>
<feature type="active site" description="Proton acceptor" evidence="4">
    <location>
        <position position="261"/>
    </location>
</feature>
<name>A0ABS5BKU3_9BACT</name>
<organism evidence="7 8">
    <name type="scientific">Gemmata palustris</name>
    <dbReference type="NCBI Taxonomy" id="2822762"/>
    <lineage>
        <taxon>Bacteria</taxon>
        <taxon>Pseudomonadati</taxon>
        <taxon>Planctomycetota</taxon>
        <taxon>Planctomycetia</taxon>
        <taxon>Gemmatales</taxon>
        <taxon>Gemmataceae</taxon>
        <taxon>Gemmata</taxon>
    </lineage>
</organism>
<dbReference type="EMBL" id="JAGKQQ010000001">
    <property type="protein sequence ID" value="MBP3954308.1"/>
    <property type="molecule type" value="Genomic_DNA"/>
</dbReference>
<accession>A0ABS5BKU3</accession>
<proteinExistence type="predicted"/>
<comment type="caution">
    <text evidence="7">The sequence shown here is derived from an EMBL/GenBank/DDBJ whole genome shotgun (WGS) entry which is preliminary data.</text>
</comment>
<dbReference type="InterPro" id="IPR002641">
    <property type="entry name" value="PNPLA_dom"/>
</dbReference>
<dbReference type="InterPro" id="IPR050301">
    <property type="entry name" value="NTE"/>
</dbReference>
<dbReference type="Pfam" id="PF01734">
    <property type="entry name" value="Patatin"/>
    <property type="match status" value="1"/>
</dbReference>
<reference evidence="7 8" key="1">
    <citation type="submission" date="2021-04" db="EMBL/GenBank/DDBJ databases">
        <authorList>
            <person name="Ivanova A."/>
        </authorList>
    </citation>
    <scope>NUCLEOTIDE SEQUENCE [LARGE SCALE GENOMIC DNA]</scope>
    <source>
        <strain evidence="7 8">G18</strain>
    </source>
</reference>
<evidence type="ECO:0000256" key="1">
    <source>
        <dbReference type="ARBA" id="ARBA00022801"/>
    </source>
</evidence>
<evidence type="ECO:0000256" key="2">
    <source>
        <dbReference type="ARBA" id="ARBA00022963"/>
    </source>
</evidence>
<keyword evidence="1 4" id="KW-0378">Hydrolase</keyword>
<evidence type="ECO:0000259" key="6">
    <source>
        <dbReference type="PROSITE" id="PS51635"/>
    </source>
</evidence>
<dbReference type="PROSITE" id="PS51635">
    <property type="entry name" value="PNPLA"/>
    <property type="match status" value="1"/>
</dbReference>
<feature type="short sequence motif" description="DGA/G" evidence="4">
    <location>
        <begin position="261"/>
        <end position="263"/>
    </location>
</feature>
<feature type="region of interest" description="Disordered" evidence="5">
    <location>
        <begin position="383"/>
        <end position="421"/>
    </location>
</feature>
<dbReference type="SUPFAM" id="SSF52151">
    <property type="entry name" value="FabD/lysophospholipase-like"/>
    <property type="match status" value="1"/>
</dbReference>
<evidence type="ECO:0000313" key="7">
    <source>
        <dbReference type="EMBL" id="MBP3954308.1"/>
    </source>
</evidence>
<evidence type="ECO:0000313" key="8">
    <source>
        <dbReference type="Proteomes" id="UP000676565"/>
    </source>
</evidence>